<keyword evidence="4" id="KW-0804">Transcription</keyword>
<dbReference type="PROSITE" id="PS00042">
    <property type="entry name" value="HTH_CRP_1"/>
    <property type="match status" value="1"/>
</dbReference>
<dbReference type="InterPro" id="IPR018490">
    <property type="entry name" value="cNMP-bd_dom_sf"/>
</dbReference>
<dbReference type="InterPro" id="IPR050397">
    <property type="entry name" value="Env_Response_Regulators"/>
</dbReference>
<dbReference type="PROSITE" id="PS50042">
    <property type="entry name" value="CNMP_BINDING_3"/>
    <property type="match status" value="1"/>
</dbReference>
<dbReference type="GeneID" id="42308414"/>
<dbReference type="PROSITE" id="PS51063">
    <property type="entry name" value="HTH_CRP_2"/>
    <property type="match status" value="1"/>
</dbReference>
<evidence type="ECO:0000256" key="3">
    <source>
        <dbReference type="ARBA" id="ARBA00023159"/>
    </source>
</evidence>
<dbReference type="PANTHER" id="PTHR24567">
    <property type="entry name" value="CRP FAMILY TRANSCRIPTIONAL REGULATORY PROTEIN"/>
    <property type="match status" value="1"/>
</dbReference>
<name>A0A1G8HQU4_ANEMI</name>
<keyword evidence="2" id="KW-0238">DNA-binding</keyword>
<dbReference type="InterPro" id="IPR014710">
    <property type="entry name" value="RmlC-like_jellyroll"/>
</dbReference>
<dbReference type="SUPFAM" id="SSF51206">
    <property type="entry name" value="cAMP-binding domain-like"/>
    <property type="match status" value="1"/>
</dbReference>
<dbReference type="CDD" id="cd00092">
    <property type="entry name" value="HTH_CRP"/>
    <property type="match status" value="1"/>
</dbReference>
<dbReference type="GO" id="GO:0003700">
    <property type="term" value="F:DNA-binding transcription factor activity"/>
    <property type="evidence" value="ECO:0007669"/>
    <property type="project" value="InterPro"/>
</dbReference>
<keyword evidence="3" id="KW-0010">Activator</keyword>
<dbReference type="PRINTS" id="PR00034">
    <property type="entry name" value="HTHCRP"/>
</dbReference>
<evidence type="ECO:0000259" key="5">
    <source>
        <dbReference type="PROSITE" id="PS50042"/>
    </source>
</evidence>
<dbReference type="Gene3D" id="1.10.10.10">
    <property type="entry name" value="Winged helix-like DNA-binding domain superfamily/Winged helix DNA-binding domain"/>
    <property type="match status" value="1"/>
</dbReference>
<evidence type="ECO:0000256" key="1">
    <source>
        <dbReference type="ARBA" id="ARBA00023015"/>
    </source>
</evidence>
<evidence type="ECO:0000259" key="6">
    <source>
        <dbReference type="PROSITE" id="PS51063"/>
    </source>
</evidence>
<dbReference type="EMBL" id="FNED01000001">
    <property type="protein sequence ID" value="SDI09018.1"/>
    <property type="molecule type" value="Genomic_DNA"/>
</dbReference>
<dbReference type="InterPro" id="IPR036388">
    <property type="entry name" value="WH-like_DNA-bd_sf"/>
</dbReference>
<dbReference type="Pfam" id="PF13545">
    <property type="entry name" value="HTH_Crp_2"/>
    <property type="match status" value="1"/>
</dbReference>
<dbReference type="SUPFAM" id="SSF46785">
    <property type="entry name" value="Winged helix' DNA-binding domain"/>
    <property type="match status" value="1"/>
</dbReference>
<dbReference type="PANTHER" id="PTHR24567:SF74">
    <property type="entry name" value="HTH-TYPE TRANSCRIPTIONAL REGULATOR ARCR"/>
    <property type="match status" value="1"/>
</dbReference>
<dbReference type="Gene3D" id="2.60.120.10">
    <property type="entry name" value="Jelly Rolls"/>
    <property type="match status" value="1"/>
</dbReference>
<keyword evidence="1" id="KW-0805">Transcription regulation</keyword>
<dbReference type="CDD" id="cd00038">
    <property type="entry name" value="CAP_ED"/>
    <property type="match status" value="1"/>
</dbReference>
<dbReference type="AlphaFoldDB" id="A0A1G8HQU4"/>
<reference evidence="7 8" key="1">
    <citation type="submission" date="2016-10" db="EMBL/GenBank/DDBJ databases">
        <authorList>
            <person name="de Groot N.N."/>
        </authorList>
    </citation>
    <scope>NUCLEOTIDE SEQUENCE [LARGE SCALE GENOMIC DNA]</scope>
    <source>
        <strain evidence="7 8">DSM 2895</strain>
    </source>
</reference>
<dbReference type="InterPro" id="IPR012318">
    <property type="entry name" value="HTH_CRP"/>
</dbReference>
<gene>
    <name evidence="7" type="ORF">SAMN04487909_101515</name>
</gene>
<dbReference type="OrthoDB" id="9812325at2"/>
<dbReference type="InterPro" id="IPR018335">
    <property type="entry name" value="Tscrpt_reg_HTH_Crp-type_CS"/>
</dbReference>
<proteinExistence type="predicted"/>
<sequence length="221" mass="25071">MGDKSLREFLSTVPLFAPLSELERDAIAGVMSHRKAKKREILFYEGDLCTAIFLLECGMVKVYKTTEDGREQIVNVLHEGDLFPHIGMFGGSPYPATAEAMEESSLYSINVQELTMLLQGNSALCIRLLQILEGKIRDLQRRLSDVLSKDMKEKIMNTLSSLARSRGIEEADGYLLPMELTHQDLANMVGTTRETVSRIVSQLKREGHIEFDSHRIWIRRL</sequence>
<organism evidence="7 8">
    <name type="scientific">Aneurinibacillus migulanus</name>
    <name type="common">Bacillus migulanus</name>
    <dbReference type="NCBI Taxonomy" id="47500"/>
    <lineage>
        <taxon>Bacteria</taxon>
        <taxon>Bacillati</taxon>
        <taxon>Bacillota</taxon>
        <taxon>Bacilli</taxon>
        <taxon>Bacillales</taxon>
        <taxon>Paenibacillaceae</taxon>
        <taxon>Aneurinibacillus group</taxon>
        <taxon>Aneurinibacillus</taxon>
    </lineage>
</organism>
<dbReference type="InterPro" id="IPR000595">
    <property type="entry name" value="cNMP-bd_dom"/>
</dbReference>
<dbReference type="RefSeq" id="WP_052812348.1">
    <property type="nucleotide sequence ID" value="NZ_BJOA01000005.1"/>
</dbReference>
<evidence type="ECO:0000313" key="7">
    <source>
        <dbReference type="EMBL" id="SDI09018.1"/>
    </source>
</evidence>
<evidence type="ECO:0000313" key="8">
    <source>
        <dbReference type="Proteomes" id="UP000182836"/>
    </source>
</evidence>
<dbReference type="SMART" id="SM00419">
    <property type="entry name" value="HTH_CRP"/>
    <property type="match status" value="1"/>
</dbReference>
<dbReference type="GO" id="GO:0005829">
    <property type="term" value="C:cytosol"/>
    <property type="evidence" value="ECO:0007669"/>
    <property type="project" value="TreeGrafter"/>
</dbReference>
<dbReference type="InterPro" id="IPR036390">
    <property type="entry name" value="WH_DNA-bd_sf"/>
</dbReference>
<evidence type="ECO:0000256" key="2">
    <source>
        <dbReference type="ARBA" id="ARBA00023125"/>
    </source>
</evidence>
<evidence type="ECO:0000256" key="4">
    <source>
        <dbReference type="ARBA" id="ARBA00023163"/>
    </source>
</evidence>
<protein>
    <submittedName>
        <fullName evidence="7">CRP/FNR family transcriptional regulator, anaerobic regulatory protein</fullName>
    </submittedName>
</protein>
<feature type="domain" description="Cyclic nucleotide-binding" evidence="5">
    <location>
        <begin position="15"/>
        <end position="135"/>
    </location>
</feature>
<dbReference type="Proteomes" id="UP000182836">
    <property type="component" value="Unassembled WGS sequence"/>
</dbReference>
<feature type="domain" description="HTH crp-type" evidence="6">
    <location>
        <begin position="149"/>
        <end position="221"/>
    </location>
</feature>
<dbReference type="SMART" id="SM00100">
    <property type="entry name" value="cNMP"/>
    <property type="match status" value="1"/>
</dbReference>
<accession>A0A1G8HQU4</accession>
<dbReference type="Pfam" id="PF00027">
    <property type="entry name" value="cNMP_binding"/>
    <property type="match status" value="1"/>
</dbReference>
<dbReference type="GO" id="GO:0003677">
    <property type="term" value="F:DNA binding"/>
    <property type="evidence" value="ECO:0007669"/>
    <property type="project" value="UniProtKB-KW"/>
</dbReference>